<evidence type="ECO:0000313" key="2">
    <source>
        <dbReference type="EMBL" id="KAK0625285.1"/>
    </source>
</evidence>
<sequence length="262" mass="28790">MATDVTSQRHGWNVPAIRLLTMGMRQLETAAAQIAIHRAQSLYNLLRGFNTDSEPDELSHRVDPKVVIADASHASPDQFIEERFKTAAAELVVYRARLYGPNIKSKNKHGHKSSPDKIPEDDIDHDTTLVQLAEEVPYSQVPFPKLLDLDSLPLLQFDESDNQSEPERQPTPPPRSLAEELAASGDDDSDSSSYSPELSTGNKGFPAEETAPQPSLADELAALGEEEYEELAGHTCPLSEATDHLCRDKRTTGAVSRNASCF</sequence>
<feature type="compositionally biased region" description="Polar residues" evidence="1">
    <location>
        <begin position="253"/>
        <end position="262"/>
    </location>
</feature>
<feature type="compositionally biased region" description="Basic and acidic residues" evidence="1">
    <location>
        <begin position="241"/>
        <end position="251"/>
    </location>
</feature>
<feature type="region of interest" description="Disordered" evidence="1">
    <location>
        <begin position="103"/>
        <end position="122"/>
    </location>
</feature>
<name>A0AA39X112_9PEZI</name>
<gene>
    <name evidence="2" type="ORF">B0T17DRAFT_269211</name>
</gene>
<reference evidence="2" key="1">
    <citation type="submission" date="2023-06" db="EMBL/GenBank/DDBJ databases">
        <title>Genome-scale phylogeny and comparative genomics of the fungal order Sordariales.</title>
        <authorList>
            <consortium name="Lawrence Berkeley National Laboratory"/>
            <person name="Hensen N."/>
            <person name="Bonometti L."/>
            <person name="Westerberg I."/>
            <person name="Brannstrom I.O."/>
            <person name="Guillou S."/>
            <person name="Cros-Aarteil S."/>
            <person name="Calhoun S."/>
            <person name="Haridas S."/>
            <person name="Kuo A."/>
            <person name="Mondo S."/>
            <person name="Pangilinan J."/>
            <person name="Riley R."/>
            <person name="LaButti K."/>
            <person name="Andreopoulos B."/>
            <person name="Lipzen A."/>
            <person name="Chen C."/>
            <person name="Yanf M."/>
            <person name="Daum C."/>
            <person name="Ng V."/>
            <person name="Clum A."/>
            <person name="Steindorff A."/>
            <person name="Ohm R."/>
            <person name="Martin F."/>
            <person name="Silar P."/>
            <person name="Natvig D."/>
            <person name="Lalanne C."/>
            <person name="Gautier V."/>
            <person name="Ament-velasquez S.L."/>
            <person name="Kruys A."/>
            <person name="Hutchinson M.I."/>
            <person name="Powell A.J."/>
            <person name="Barry K."/>
            <person name="Miller A.N."/>
            <person name="Grigoriev I.V."/>
            <person name="Debuchy R."/>
            <person name="Gladieux P."/>
            <person name="Thoren M.H."/>
            <person name="Johannesson H."/>
        </authorList>
    </citation>
    <scope>NUCLEOTIDE SEQUENCE</scope>
    <source>
        <strain evidence="2">SMH3391-2</strain>
    </source>
</reference>
<comment type="caution">
    <text evidence="2">The sequence shown here is derived from an EMBL/GenBank/DDBJ whole genome shotgun (WGS) entry which is preliminary data.</text>
</comment>
<dbReference type="Proteomes" id="UP001174934">
    <property type="component" value="Unassembled WGS sequence"/>
</dbReference>
<evidence type="ECO:0000256" key="1">
    <source>
        <dbReference type="SAM" id="MobiDB-lite"/>
    </source>
</evidence>
<proteinExistence type="predicted"/>
<dbReference type="EMBL" id="JAULSR010000003">
    <property type="protein sequence ID" value="KAK0625285.1"/>
    <property type="molecule type" value="Genomic_DNA"/>
</dbReference>
<dbReference type="AlphaFoldDB" id="A0AA39X112"/>
<organism evidence="2 3">
    <name type="scientific">Bombardia bombarda</name>
    <dbReference type="NCBI Taxonomy" id="252184"/>
    <lineage>
        <taxon>Eukaryota</taxon>
        <taxon>Fungi</taxon>
        <taxon>Dikarya</taxon>
        <taxon>Ascomycota</taxon>
        <taxon>Pezizomycotina</taxon>
        <taxon>Sordariomycetes</taxon>
        <taxon>Sordariomycetidae</taxon>
        <taxon>Sordariales</taxon>
        <taxon>Lasiosphaeriaceae</taxon>
        <taxon>Bombardia</taxon>
    </lineage>
</organism>
<accession>A0AA39X112</accession>
<protein>
    <submittedName>
        <fullName evidence="2">Uncharacterized protein</fullName>
    </submittedName>
</protein>
<feature type="region of interest" description="Disordered" evidence="1">
    <location>
        <begin position="160"/>
        <end position="262"/>
    </location>
</feature>
<keyword evidence="3" id="KW-1185">Reference proteome</keyword>
<evidence type="ECO:0000313" key="3">
    <source>
        <dbReference type="Proteomes" id="UP001174934"/>
    </source>
</evidence>